<evidence type="ECO:0000259" key="1">
    <source>
        <dbReference type="Pfam" id="PF18755"/>
    </source>
</evidence>
<feature type="domain" description="RAMA" evidence="1">
    <location>
        <begin position="359"/>
        <end position="443"/>
    </location>
</feature>
<organism evidence="2 3">
    <name type="scientific">Prunella fulvescens</name>
    <name type="common">Brown accentor</name>
    <dbReference type="NCBI Taxonomy" id="670355"/>
    <lineage>
        <taxon>Eukaryota</taxon>
        <taxon>Metazoa</taxon>
        <taxon>Chordata</taxon>
        <taxon>Craniata</taxon>
        <taxon>Vertebrata</taxon>
        <taxon>Euteleostomi</taxon>
        <taxon>Archelosauria</taxon>
        <taxon>Archosauria</taxon>
        <taxon>Dinosauria</taxon>
        <taxon>Saurischia</taxon>
        <taxon>Theropoda</taxon>
        <taxon>Coelurosauria</taxon>
        <taxon>Aves</taxon>
        <taxon>Neognathae</taxon>
        <taxon>Neoaves</taxon>
        <taxon>Telluraves</taxon>
        <taxon>Australaves</taxon>
        <taxon>Passeriformes</taxon>
        <taxon>Passeroidea</taxon>
        <taxon>Prunellidae</taxon>
        <taxon>Prunella</taxon>
    </lineage>
</organism>
<dbReference type="PANTHER" id="PTHR24176:SF14">
    <property type="entry name" value="ANKYRIN REPEAT DOMAIN-CONTAINING PROTEIN 31"/>
    <property type="match status" value="1"/>
</dbReference>
<gene>
    <name evidence="2" type="primary">Ankrd31</name>
    <name evidence="2" type="ORF">PRUFUL_R04740</name>
</gene>
<proteinExistence type="predicted"/>
<dbReference type="PANTHER" id="PTHR24176">
    <property type="entry name" value="ANKYRIN REPEAT DOMAIN-CONTAINING PROTEIN 31-RELATED"/>
    <property type="match status" value="1"/>
</dbReference>
<accession>A0A7L3A935</accession>
<dbReference type="Proteomes" id="UP000553798">
    <property type="component" value="Unassembled WGS sequence"/>
</dbReference>
<evidence type="ECO:0000313" key="2">
    <source>
        <dbReference type="EMBL" id="NXT15879.1"/>
    </source>
</evidence>
<evidence type="ECO:0000313" key="3">
    <source>
        <dbReference type="Proteomes" id="UP000553798"/>
    </source>
</evidence>
<dbReference type="AlphaFoldDB" id="A0A7L3A935"/>
<dbReference type="EMBL" id="VZTP01040939">
    <property type="protein sequence ID" value="NXT15879.1"/>
    <property type="molecule type" value="Genomic_DNA"/>
</dbReference>
<dbReference type="InterPro" id="IPR040843">
    <property type="entry name" value="RAMA"/>
</dbReference>
<feature type="non-terminal residue" evidence="2">
    <location>
        <position position="1"/>
    </location>
</feature>
<comment type="caution">
    <text evidence="2">The sequence shown here is derived from an EMBL/GenBank/DDBJ whole genome shotgun (WGS) entry which is preliminary data.</text>
</comment>
<reference evidence="2 3" key="1">
    <citation type="submission" date="2019-09" db="EMBL/GenBank/DDBJ databases">
        <title>Bird 10,000 Genomes (B10K) Project - Family phase.</title>
        <authorList>
            <person name="Zhang G."/>
        </authorList>
    </citation>
    <scope>NUCLEOTIDE SEQUENCE [LARGE SCALE GENOMIC DNA]</scope>
    <source>
        <strain evidence="2">B10K-DU-012-46</strain>
    </source>
</reference>
<dbReference type="InterPro" id="IPR042334">
    <property type="entry name" value="ANKRD31"/>
</dbReference>
<protein>
    <submittedName>
        <fullName evidence="2">ANR31 protein</fullName>
    </submittedName>
</protein>
<dbReference type="Pfam" id="PF18755">
    <property type="entry name" value="RAMA"/>
    <property type="match status" value="1"/>
</dbReference>
<feature type="non-terminal residue" evidence="2">
    <location>
        <position position="462"/>
    </location>
</feature>
<keyword evidence="3" id="KW-1185">Reference proteome</keyword>
<name>A0A7L3A935_9PASE</name>
<sequence>TDMYIQRLSQIQDTLNEILANQKTERDTLAKKYRASVESFKKGALRQQLVNLASRQKSLLTVAQNQEKLMQKIKSYRKTKQMFSSSSEKQISNLVTFHGSDARQSLTTNEITCPNTVTFRMGLGASVPNGNRVEPQVSLENRFSAQEFIQHPHVCLDETGANKEAITSKEASDHALAFENRIREYAFDNMSKLKNAAEVMTLPSEPTISTAKTKCSQQKDIDCVAVVGQRNRSLNPTSLTNTLNIVEPQSTVVSKNVYQTTSDCKQVLSHEDLHRYVNKKEAFQQQQQPQQEILLTSTKNFSNTLQQMAFQSSENIFNANLMLTNLSSNTGSPANISEKSSQSYGNQEWERNQVRYGWKSKKQHQLIDLLELGRIKPGKNVLEFKLQEFSHKATLLKNGKIRTSKGQILPNPVQWVKGLLGSDICVTWKYVWNKVTYLGTELSKFSVGKVSVSSDLQLTTQK</sequence>